<evidence type="ECO:0000313" key="7">
    <source>
        <dbReference type="EMBL" id="ARS37188.1"/>
    </source>
</evidence>
<keyword evidence="2 5" id="KW-0812">Transmembrane</keyword>
<dbReference type="Pfam" id="PF02656">
    <property type="entry name" value="DUF202"/>
    <property type="match status" value="1"/>
</dbReference>
<keyword evidence="3 5" id="KW-1133">Transmembrane helix</keyword>
<dbReference type="EMBL" id="CP021235">
    <property type="protein sequence ID" value="ARS37188.1"/>
    <property type="molecule type" value="Genomic_DNA"/>
</dbReference>
<dbReference type="GO" id="GO:0012505">
    <property type="term" value="C:endomembrane system"/>
    <property type="evidence" value="ECO:0007669"/>
    <property type="project" value="UniProtKB-SubCell"/>
</dbReference>
<evidence type="ECO:0000256" key="4">
    <source>
        <dbReference type="ARBA" id="ARBA00023136"/>
    </source>
</evidence>
<evidence type="ECO:0000256" key="1">
    <source>
        <dbReference type="ARBA" id="ARBA00004127"/>
    </source>
</evidence>
<evidence type="ECO:0000256" key="2">
    <source>
        <dbReference type="ARBA" id="ARBA00022692"/>
    </source>
</evidence>
<evidence type="ECO:0000259" key="6">
    <source>
        <dbReference type="Pfam" id="PF02656"/>
    </source>
</evidence>
<reference evidence="8" key="1">
    <citation type="submission" date="2017-05" db="EMBL/GenBank/DDBJ databases">
        <authorList>
            <person name="Ray J."/>
            <person name="Price M."/>
            <person name="Deutschbauer A."/>
        </authorList>
    </citation>
    <scope>NUCLEOTIDE SEQUENCE [LARGE SCALE GENOMIC DNA]</scope>
    <source>
        <strain evidence="8">DSM 19842</strain>
    </source>
</reference>
<keyword evidence="8" id="KW-1185">Reference proteome</keyword>
<feature type="transmembrane region" description="Helical" evidence="5">
    <location>
        <begin position="85"/>
        <end position="106"/>
    </location>
</feature>
<feature type="transmembrane region" description="Helical" evidence="5">
    <location>
        <begin position="61"/>
        <end position="79"/>
    </location>
</feature>
<dbReference type="AlphaFoldDB" id="A0A1X9YWE3"/>
<gene>
    <name evidence="7" type="ORF">CA264_18110</name>
</gene>
<dbReference type="Proteomes" id="UP000266292">
    <property type="component" value="Chromosome"/>
</dbReference>
<sequence length="142" mass="16209">MKPHLPSRTLIVYAFMSIRKMLNRKAKAEIKKDLKVQEKLNVEVKDSLAMERTKLANERTLLAYSRTAMALVLAGLTFMKLFEDMLYQSIGFVFILAGLVMAVFGYRRFCKKKESITRYAHAYTPTSPVHAEVTAQEKAEAT</sequence>
<evidence type="ECO:0000313" key="8">
    <source>
        <dbReference type="Proteomes" id="UP000266292"/>
    </source>
</evidence>
<evidence type="ECO:0000256" key="3">
    <source>
        <dbReference type="ARBA" id="ARBA00022989"/>
    </source>
</evidence>
<dbReference type="KEGG" id="pact:CA264_18110"/>
<protein>
    <recommendedName>
        <fullName evidence="6">DUF202 domain-containing protein</fullName>
    </recommendedName>
</protein>
<comment type="subcellular location">
    <subcellularLocation>
        <location evidence="1">Endomembrane system</location>
        <topology evidence="1">Multi-pass membrane protein</topology>
    </subcellularLocation>
</comment>
<evidence type="ECO:0000256" key="5">
    <source>
        <dbReference type="SAM" id="Phobius"/>
    </source>
</evidence>
<feature type="domain" description="DUF202" evidence="6">
    <location>
        <begin position="52"/>
        <end position="112"/>
    </location>
</feature>
<proteinExistence type="predicted"/>
<name>A0A1X9YWE3_9BACT</name>
<dbReference type="InterPro" id="IPR003807">
    <property type="entry name" value="DUF202"/>
</dbReference>
<dbReference type="STRING" id="709015.GCA_000472485_03658"/>
<organism evidence="7 8">
    <name type="scientific">Pontibacter actiniarum</name>
    <dbReference type="NCBI Taxonomy" id="323450"/>
    <lineage>
        <taxon>Bacteria</taxon>
        <taxon>Pseudomonadati</taxon>
        <taxon>Bacteroidota</taxon>
        <taxon>Cytophagia</taxon>
        <taxon>Cytophagales</taxon>
        <taxon>Hymenobacteraceae</taxon>
        <taxon>Pontibacter</taxon>
    </lineage>
</organism>
<keyword evidence="4 5" id="KW-0472">Membrane</keyword>
<accession>A0A1X9YWE3</accession>